<organism evidence="2 3">
    <name type="scientific">Segatella buccae ATCC 33574</name>
    <dbReference type="NCBI Taxonomy" id="873513"/>
    <lineage>
        <taxon>Bacteria</taxon>
        <taxon>Pseudomonadati</taxon>
        <taxon>Bacteroidota</taxon>
        <taxon>Bacteroidia</taxon>
        <taxon>Bacteroidales</taxon>
        <taxon>Prevotellaceae</taxon>
        <taxon>Segatella</taxon>
    </lineage>
</organism>
<dbReference type="HOGENOM" id="CLU_044348_1_1_10"/>
<dbReference type="SMART" id="SM01126">
    <property type="entry name" value="DDE_Tnp_IS1595"/>
    <property type="match status" value="1"/>
</dbReference>
<gene>
    <name evidence="2" type="ORF">HMPREF6485_2300</name>
</gene>
<proteinExistence type="predicted"/>
<dbReference type="InterPro" id="IPR024445">
    <property type="entry name" value="Tnp_ISXO2-like"/>
</dbReference>
<dbReference type="Pfam" id="PF12762">
    <property type="entry name" value="DDE_Tnp_IS1595"/>
    <property type="match status" value="1"/>
</dbReference>
<comment type="caution">
    <text evidence="2">The sequence shown here is derived from an EMBL/GenBank/DDBJ whole genome shotgun (WGS) entry which is preliminary data.</text>
</comment>
<dbReference type="NCBIfam" id="NF033547">
    <property type="entry name" value="transpos_IS1595"/>
    <property type="match status" value="1"/>
</dbReference>
<dbReference type="AlphaFoldDB" id="E6K9N6"/>
<reference evidence="2 3" key="1">
    <citation type="submission" date="2010-10" db="EMBL/GenBank/DDBJ databases">
        <authorList>
            <person name="Muzny D."/>
            <person name="Qin X."/>
            <person name="Deng J."/>
            <person name="Jiang H."/>
            <person name="Liu Y."/>
            <person name="Qu J."/>
            <person name="Song X.-Z."/>
            <person name="Zhang L."/>
            <person name="Thornton R."/>
            <person name="Coyle M."/>
            <person name="Francisco L."/>
            <person name="Jackson L."/>
            <person name="Javaid M."/>
            <person name="Korchina V."/>
            <person name="Kovar C."/>
            <person name="Mata R."/>
            <person name="Mathew T."/>
            <person name="Ngo R."/>
            <person name="Nguyen L."/>
            <person name="Nguyen N."/>
            <person name="Okwuonu G."/>
            <person name="Ongeri F."/>
            <person name="Pham C."/>
            <person name="Simmons D."/>
            <person name="Wilczek-Boney K."/>
            <person name="Hale W."/>
            <person name="Jakkamsetti A."/>
            <person name="Pham P."/>
            <person name="Ruth R."/>
            <person name="San Lucas F."/>
            <person name="Warren J."/>
            <person name="Zhang J."/>
            <person name="Zhao Z."/>
            <person name="Zhou C."/>
            <person name="Zhu D."/>
            <person name="Lee S."/>
            <person name="Bess C."/>
            <person name="Blankenburg K."/>
            <person name="Forbes L."/>
            <person name="Fu Q."/>
            <person name="Gubbala S."/>
            <person name="Hirani K."/>
            <person name="Jayaseelan J.C."/>
            <person name="Lara F."/>
            <person name="Munidasa M."/>
            <person name="Palculict T."/>
            <person name="Patil S."/>
            <person name="Pu L.-L."/>
            <person name="Saada N."/>
            <person name="Tang L."/>
            <person name="Weissenberger G."/>
            <person name="Zhu Y."/>
            <person name="Hemphill L."/>
            <person name="Shang Y."/>
            <person name="Youmans B."/>
            <person name="Ayvaz T."/>
            <person name="Ross M."/>
            <person name="Santibanez J."/>
            <person name="Aqrawi P."/>
            <person name="Gross S."/>
            <person name="Joshi V."/>
            <person name="Fowler G."/>
            <person name="Nazareth L."/>
            <person name="Reid J."/>
            <person name="Worley K."/>
            <person name="Petrosino J."/>
            <person name="Highlander S."/>
            <person name="Gibbs R."/>
        </authorList>
    </citation>
    <scope>NUCLEOTIDE SEQUENCE [LARGE SCALE GENOMIC DNA]</scope>
    <source>
        <strain evidence="2 3">ATCC 33574</strain>
    </source>
</reference>
<evidence type="ECO:0000313" key="3">
    <source>
        <dbReference type="Proteomes" id="UP000003112"/>
    </source>
</evidence>
<dbReference type="STRING" id="873513.HMPREF6485_2300"/>
<dbReference type="EMBL" id="AEPD01000037">
    <property type="protein sequence ID" value="EFU29741.1"/>
    <property type="molecule type" value="Genomic_DNA"/>
</dbReference>
<dbReference type="eggNOG" id="COG3677">
    <property type="taxonomic scope" value="Bacteria"/>
</dbReference>
<accession>E6K9N6</accession>
<evidence type="ECO:0000259" key="1">
    <source>
        <dbReference type="SMART" id="SM01126"/>
    </source>
</evidence>
<name>E6K9N6_9BACT</name>
<dbReference type="RefSeq" id="WP_004346421.1">
    <property type="nucleotide sequence ID" value="NZ_GL586311.1"/>
</dbReference>
<sequence>MKLLEFTKRFPDEESCELHLKQEREKAGVVCSHYGYTHHRWDKYNKCWVCSKCGHHTTLRSGTVMHGSKLPLMYWFTAIHLMTSTKKIFSAFEMQRQLGHKRYQAIWEMMHKLRSVMGLRDGKYNLDGVIELDEGFFTCDDKRNDGQKKDHLKSGLGSERKVSVLVMAESEPCEPKKKGQKCRKVGHLNMKVMKDLKPETVNKLVGEGLSKGAKIDSDAYPSHGQLEKVVSEVNAKVVKPKDTPKALPWVHTAIANAKSLFRDMFHGIKDEFLQEYLNEFCYNFNRRYFGDRVFDRLVIAAVSYKPNFEHRMYGYVSPKCG</sequence>
<feature type="domain" description="ISXO2-like transposase" evidence="1">
    <location>
        <begin position="125"/>
        <end position="285"/>
    </location>
</feature>
<keyword evidence="3" id="KW-1185">Reference proteome</keyword>
<dbReference type="Proteomes" id="UP000003112">
    <property type="component" value="Unassembled WGS sequence"/>
</dbReference>
<protein>
    <recommendedName>
        <fullName evidence="1">ISXO2-like transposase domain-containing protein</fullName>
    </recommendedName>
</protein>
<dbReference type="GeneID" id="93536993"/>
<evidence type="ECO:0000313" key="2">
    <source>
        <dbReference type="EMBL" id="EFU29741.1"/>
    </source>
</evidence>